<proteinExistence type="predicted"/>
<dbReference type="SUPFAM" id="SSF52540">
    <property type="entry name" value="P-loop containing nucleoside triphosphate hydrolases"/>
    <property type="match status" value="1"/>
</dbReference>
<dbReference type="GO" id="GO:0098796">
    <property type="term" value="C:membrane protein complex"/>
    <property type="evidence" value="ECO:0007669"/>
    <property type="project" value="UniProtKB-ARBA"/>
</dbReference>
<evidence type="ECO:0000256" key="1">
    <source>
        <dbReference type="ARBA" id="ARBA00022448"/>
    </source>
</evidence>
<dbReference type="CDD" id="cd03255">
    <property type="entry name" value="ABC_MJ0796_LolCDE_FtsE"/>
    <property type="match status" value="1"/>
</dbReference>
<dbReference type="InterPro" id="IPR017871">
    <property type="entry name" value="ABC_transporter-like_CS"/>
</dbReference>
<dbReference type="GO" id="GO:0005886">
    <property type="term" value="C:plasma membrane"/>
    <property type="evidence" value="ECO:0007669"/>
    <property type="project" value="TreeGrafter"/>
</dbReference>
<evidence type="ECO:0000259" key="4">
    <source>
        <dbReference type="PROSITE" id="PS50893"/>
    </source>
</evidence>
<dbReference type="InterPro" id="IPR003593">
    <property type="entry name" value="AAA+_ATPase"/>
</dbReference>
<dbReference type="InterPro" id="IPR027417">
    <property type="entry name" value="P-loop_NTPase"/>
</dbReference>
<reference evidence="5" key="1">
    <citation type="submission" date="2020-10" db="EMBL/GenBank/DDBJ databases">
        <title>Taxonomic study of unclassified bacteria belonging to the class Ktedonobacteria.</title>
        <authorList>
            <person name="Yabe S."/>
            <person name="Wang C.M."/>
            <person name="Zheng Y."/>
            <person name="Sakai Y."/>
            <person name="Cavaletti L."/>
            <person name="Monciardini P."/>
            <person name="Donadio S."/>
        </authorList>
    </citation>
    <scope>NUCLEOTIDE SEQUENCE</scope>
    <source>
        <strain evidence="5">SOSP1-1</strain>
    </source>
</reference>
<feature type="domain" description="ABC transporter" evidence="4">
    <location>
        <begin position="14"/>
        <end position="252"/>
    </location>
</feature>
<keyword evidence="6" id="KW-1185">Reference proteome</keyword>
<accession>A0A8J3I3T7</accession>
<dbReference type="InterPro" id="IPR015854">
    <property type="entry name" value="ABC_transpr_LolD-like"/>
</dbReference>
<evidence type="ECO:0000256" key="3">
    <source>
        <dbReference type="ARBA" id="ARBA00022840"/>
    </source>
</evidence>
<dbReference type="Gene3D" id="3.40.50.300">
    <property type="entry name" value="P-loop containing nucleotide triphosphate hydrolases"/>
    <property type="match status" value="1"/>
</dbReference>
<dbReference type="EMBL" id="BNJF01000002">
    <property type="protein sequence ID" value="GHO46283.1"/>
    <property type="molecule type" value="Genomic_DNA"/>
</dbReference>
<sequence>MMTDEKPGDQVPLLELRHLSKQYVMGNTIVPALHDVSLTIAHGEFVAIMGPSGSGKTTFMNILGCLDRPSAGNYLLDGVSVSEMTTNELANVRNQKLGFVFQSFNLLRWMSARANVELPLVYAGISREEREERAEWALSLVGLASRAQHRPMELSGGQQQRVAIARALVTSPTLILADEPTGNLDSHTSLEIMLILQKLNERGMTVVLVTHEPDIASYCRRSVVFRDGQIVADTLNAQPLLAQEQLARLSERKEVEA</sequence>
<evidence type="ECO:0000256" key="2">
    <source>
        <dbReference type="ARBA" id="ARBA00022741"/>
    </source>
</evidence>
<dbReference type="PROSITE" id="PS00211">
    <property type="entry name" value="ABC_TRANSPORTER_1"/>
    <property type="match status" value="1"/>
</dbReference>
<dbReference type="GO" id="GO:0005524">
    <property type="term" value="F:ATP binding"/>
    <property type="evidence" value="ECO:0007669"/>
    <property type="project" value="UniProtKB-KW"/>
</dbReference>
<evidence type="ECO:0000313" key="6">
    <source>
        <dbReference type="Proteomes" id="UP000612362"/>
    </source>
</evidence>
<dbReference type="AlphaFoldDB" id="A0A8J3I3T7"/>
<keyword evidence="3 5" id="KW-0067">ATP-binding</keyword>
<dbReference type="FunFam" id="3.40.50.300:FF:000032">
    <property type="entry name" value="Export ABC transporter ATP-binding protein"/>
    <property type="match status" value="1"/>
</dbReference>
<dbReference type="GO" id="GO:0022857">
    <property type="term" value="F:transmembrane transporter activity"/>
    <property type="evidence" value="ECO:0007669"/>
    <property type="project" value="TreeGrafter"/>
</dbReference>
<name>A0A8J3I3T7_9CHLR</name>
<evidence type="ECO:0000313" key="5">
    <source>
        <dbReference type="EMBL" id="GHO46283.1"/>
    </source>
</evidence>
<dbReference type="PANTHER" id="PTHR24220:SF86">
    <property type="entry name" value="ABC TRANSPORTER ABCH.1"/>
    <property type="match status" value="1"/>
</dbReference>
<dbReference type="PROSITE" id="PS50893">
    <property type="entry name" value="ABC_TRANSPORTER_2"/>
    <property type="match status" value="1"/>
</dbReference>
<comment type="caution">
    <text evidence="5">The sequence shown here is derived from an EMBL/GenBank/DDBJ whole genome shotgun (WGS) entry which is preliminary data.</text>
</comment>
<keyword evidence="2" id="KW-0547">Nucleotide-binding</keyword>
<dbReference type="GO" id="GO:0016887">
    <property type="term" value="F:ATP hydrolysis activity"/>
    <property type="evidence" value="ECO:0007669"/>
    <property type="project" value="InterPro"/>
</dbReference>
<dbReference type="SMART" id="SM00382">
    <property type="entry name" value="AAA"/>
    <property type="match status" value="1"/>
</dbReference>
<dbReference type="RefSeq" id="WP_236031445.1">
    <property type="nucleotide sequence ID" value="NZ_BNJF01000002.1"/>
</dbReference>
<organism evidence="5 6">
    <name type="scientific">Ktedonospora formicarum</name>
    <dbReference type="NCBI Taxonomy" id="2778364"/>
    <lineage>
        <taxon>Bacteria</taxon>
        <taxon>Bacillati</taxon>
        <taxon>Chloroflexota</taxon>
        <taxon>Ktedonobacteria</taxon>
        <taxon>Ktedonobacterales</taxon>
        <taxon>Ktedonobacteraceae</taxon>
        <taxon>Ktedonospora</taxon>
    </lineage>
</organism>
<dbReference type="InterPro" id="IPR017911">
    <property type="entry name" value="MacB-like_ATP-bd"/>
</dbReference>
<dbReference type="PANTHER" id="PTHR24220">
    <property type="entry name" value="IMPORT ATP-BINDING PROTEIN"/>
    <property type="match status" value="1"/>
</dbReference>
<gene>
    <name evidence="5" type="ORF">KSX_44460</name>
</gene>
<protein>
    <submittedName>
        <fullName evidence="5">ABC transporter ATP-binding protein</fullName>
    </submittedName>
</protein>
<dbReference type="Pfam" id="PF00005">
    <property type="entry name" value="ABC_tran"/>
    <property type="match status" value="1"/>
</dbReference>
<dbReference type="Proteomes" id="UP000612362">
    <property type="component" value="Unassembled WGS sequence"/>
</dbReference>
<dbReference type="InterPro" id="IPR003439">
    <property type="entry name" value="ABC_transporter-like_ATP-bd"/>
</dbReference>
<keyword evidence="1" id="KW-0813">Transport</keyword>